<keyword evidence="1" id="KW-0812">Transmembrane</keyword>
<dbReference type="EMBL" id="JAMPKM010000014">
    <property type="protein sequence ID" value="MEP0819394.1"/>
    <property type="molecule type" value="Genomic_DNA"/>
</dbReference>
<feature type="transmembrane region" description="Helical" evidence="1">
    <location>
        <begin position="84"/>
        <end position="101"/>
    </location>
</feature>
<evidence type="ECO:0000256" key="1">
    <source>
        <dbReference type="SAM" id="Phobius"/>
    </source>
</evidence>
<reference evidence="2 3" key="1">
    <citation type="submission" date="2022-04" db="EMBL/GenBank/DDBJ databases">
        <title>Positive selection, recombination, and allopatry shape intraspecific diversity of widespread and dominant cyanobacteria.</title>
        <authorList>
            <person name="Wei J."/>
            <person name="Shu W."/>
            <person name="Hu C."/>
        </authorList>
    </citation>
    <scope>NUCLEOTIDE SEQUENCE [LARGE SCALE GENOMIC DNA]</scope>
    <source>
        <strain evidence="2 3">GB2-A4</strain>
    </source>
</reference>
<feature type="transmembrane region" description="Helical" evidence="1">
    <location>
        <begin position="49"/>
        <end position="72"/>
    </location>
</feature>
<organism evidence="2 3">
    <name type="scientific">Trichocoleus desertorum GB2-A4</name>
    <dbReference type="NCBI Taxonomy" id="2933944"/>
    <lineage>
        <taxon>Bacteria</taxon>
        <taxon>Bacillati</taxon>
        <taxon>Cyanobacteriota</taxon>
        <taxon>Cyanophyceae</taxon>
        <taxon>Leptolyngbyales</taxon>
        <taxon>Trichocoleusaceae</taxon>
        <taxon>Trichocoleus</taxon>
    </lineage>
</organism>
<keyword evidence="3" id="KW-1185">Reference proteome</keyword>
<sequence>MNLVIRILFWLLALVGSLLILSLILLGMAPGVKPLGFTGFLLYGPGPGLLWLLGLLLLAAILQICSLALRLGRQRAPSQLCNRLSWVSLISLLILEAVMIADFQELF</sequence>
<dbReference type="Proteomes" id="UP001464891">
    <property type="component" value="Unassembled WGS sequence"/>
</dbReference>
<comment type="caution">
    <text evidence="2">The sequence shown here is derived from an EMBL/GenBank/DDBJ whole genome shotgun (WGS) entry which is preliminary data.</text>
</comment>
<accession>A0ABV0JCM8</accession>
<evidence type="ECO:0000313" key="2">
    <source>
        <dbReference type="EMBL" id="MEP0819394.1"/>
    </source>
</evidence>
<keyword evidence="1" id="KW-1133">Transmembrane helix</keyword>
<keyword evidence="1" id="KW-0472">Membrane</keyword>
<dbReference type="RefSeq" id="WP_190440085.1">
    <property type="nucleotide sequence ID" value="NZ_JAMPKM010000014.1"/>
</dbReference>
<protein>
    <submittedName>
        <fullName evidence="2">Uncharacterized protein</fullName>
    </submittedName>
</protein>
<evidence type="ECO:0000313" key="3">
    <source>
        <dbReference type="Proteomes" id="UP001464891"/>
    </source>
</evidence>
<name>A0ABV0JCM8_9CYAN</name>
<gene>
    <name evidence="2" type="ORF">NC998_20040</name>
</gene>
<proteinExistence type="predicted"/>
<feature type="transmembrane region" description="Helical" evidence="1">
    <location>
        <begin position="7"/>
        <end position="29"/>
    </location>
</feature>